<accession>A0A1F6PFC0</accession>
<name>A0A1F6PFC0_9BACT</name>
<dbReference type="EMBL" id="MFRE01000006">
    <property type="protein sequence ID" value="OGH94624.1"/>
    <property type="molecule type" value="Genomic_DNA"/>
</dbReference>
<proteinExistence type="predicted"/>
<gene>
    <name evidence="1" type="ORF">A2538_04290</name>
</gene>
<organism evidence="1 2">
    <name type="scientific">Candidatus Magasanikbacteria bacterium RIFOXYD2_FULL_41_14</name>
    <dbReference type="NCBI Taxonomy" id="1798709"/>
    <lineage>
        <taxon>Bacteria</taxon>
        <taxon>Candidatus Magasanikiibacteriota</taxon>
    </lineage>
</organism>
<comment type="caution">
    <text evidence="1">The sequence shown here is derived from an EMBL/GenBank/DDBJ whole genome shotgun (WGS) entry which is preliminary data.</text>
</comment>
<sequence length="107" mass="12636">MLCQSLKQCLLGEYHEGFLKKRIKNRIPLRVILRDSATARDRQRLGIQQLREVKLVSNKYEFHGLIYVWKNKIAMFSLVNDFVAVVTESKELADIERAKFNNLWDLL</sequence>
<dbReference type="AlphaFoldDB" id="A0A1F6PFC0"/>
<evidence type="ECO:0000313" key="1">
    <source>
        <dbReference type="EMBL" id="OGH94624.1"/>
    </source>
</evidence>
<protein>
    <submittedName>
        <fullName evidence="1">Uncharacterized protein</fullName>
    </submittedName>
</protein>
<dbReference type="Proteomes" id="UP000178254">
    <property type="component" value="Unassembled WGS sequence"/>
</dbReference>
<reference evidence="1 2" key="1">
    <citation type="journal article" date="2016" name="Nat. Commun.">
        <title>Thousands of microbial genomes shed light on interconnected biogeochemical processes in an aquifer system.</title>
        <authorList>
            <person name="Anantharaman K."/>
            <person name="Brown C.T."/>
            <person name="Hug L.A."/>
            <person name="Sharon I."/>
            <person name="Castelle C.J."/>
            <person name="Probst A.J."/>
            <person name="Thomas B.C."/>
            <person name="Singh A."/>
            <person name="Wilkins M.J."/>
            <person name="Karaoz U."/>
            <person name="Brodie E.L."/>
            <person name="Williams K.H."/>
            <person name="Hubbard S.S."/>
            <person name="Banfield J.F."/>
        </authorList>
    </citation>
    <scope>NUCLEOTIDE SEQUENCE [LARGE SCALE GENOMIC DNA]</scope>
</reference>
<evidence type="ECO:0000313" key="2">
    <source>
        <dbReference type="Proteomes" id="UP000178254"/>
    </source>
</evidence>